<dbReference type="AlphaFoldDB" id="A0A1G9XCY1"/>
<dbReference type="InterPro" id="IPR006638">
    <property type="entry name" value="Elp3/MiaA/NifB-like_rSAM"/>
</dbReference>
<evidence type="ECO:0000256" key="1">
    <source>
        <dbReference type="ARBA" id="ARBA00022723"/>
    </source>
</evidence>
<dbReference type="SFLD" id="SFLDG01084">
    <property type="entry name" value="Uncharacterised_Radical_SAM_Su"/>
    <property type="match status" value="1"/>
</dbReference>
<keyword evidence="2" id="KW-0408">Iron</keyword>
<accession>A0A1G9XCY1</accession>
<dbReference type="InterPro" id="IPR040086">
    <property type="entry name" value="MJ0683-like"/>
</dbReference>
<keyword evidence="6" id="KW-1185">Reference proteome</keyword>
<evidence type="ECO:0000313" key="5">
    <source>
        <dbReference type="EMBL" id="SDM94557.1"/>
    </source>
</evidence>
<reference evidence="5 6" key="1">
    <citation type="submission" date="2016-10" db="EMBL/GenBank/DDBJ databases">
        <authorList>
            <person name="de Groot N.N."/>
        </authorList>
    </citation>
    <scope>NUCLEOTIDE SEQUENCE [LARGE SCALE GENOMIC DNA]</scope>
    <source>
        <strain evidence="5 6">CGMCC 1.5012</strain>
    </source>
</reference>
<dbReference type="SUPFAM" id="SSF102114">
    <property type="entry name" value="Radical SAM enzymes"/>
    <property type="match status" value="1"/>
</dbReference>
<proteinExistence type="predicted"/>
<dbReference type="SFLD" id="SFLDS00029">
    <property type="entry name" value="Radical_SAM"/>
    <property type="match status" value="1"/>
</dbReference>
<keyword evidence="1" id="KW-0479">Metal-binding</keyword>
<gene>
    <name evidence="5" type="ORF">SAMN05192585_10834</name>
</gene>
<dbReference type="Gene3D" id="3.80.30.30">
    <property type="match status" value="1"/>
</dbReference>
<dbReference type="PANTHER" id="PTHR43432:SF6">
    <property type="entry name" value="RADICAL SAM CORE DOMAIN-CONTAINING PROTEIN"/>
    <property type="match status" value="1"/>
</dbReference>
<organism evidence="5 6">
    <name type="scientific">Acetanaerobacterium elongatum</name>
    <dbReference type="NCBI Taxonomy" id="258515"/>
    <lineage>
        <taxon>Bacteria</taxon>
        <taxon>Bacillati</taxon>
        <taxon>Bacillota</taxon>
        <taxon>Clostridia</taxon>
        <taxon>Eubacteriales</taxon>
        <taxon>Oscillospiraceae</taxon>
        <taxon>Acetanaerobacterium</taxon>
    </lineage>
</organism>
<protein>
    <submittedName>
        <fullName evidence="5">DNA repair photolyase</fullName>
    </submittedName>
</protein>
<evidence type="ECO:0000256" key="2">
    <source>
        <dbReference type="ARBA" id="ARBA00023004"/>
    </source>
</evidence>
<dbReference type="InterPro" id="IPR058240">
    <property type="entry name" value="rSAM_sf"/>
</dbReference>
<evidence type="ECO:0000256" key="3">
    <source>
        <dbReference type="ARBA" id="ARBA00023014"/>
    </source>
</evidence>
<feature type="domain" description="Elp3/MiaA/NifB-like radical SAM core" evidence="4">
    <location>
        <begin position="22"/>
        <end position="232"/>
    </location>
</feature>
<keyword evidence="3" id="KW-0411">Iron-sulfur</keyword>
<dbReference type="InterPro" id="IPR007197">
    <property type="entry name" value="rSAM"/>
</dbReference>
<name>A0A1G9XCY1_9FIRM</name>
<dbReference type="PANTHER" id="PTHR43432">
    <property type="entry name" value="SLR0285 PROTEIN"/>
    <property type="match status" value="1"/>
</dbReference>
<dbReference type="EMBL" id="FNID01000008">
    <property type="protein sequence ID" value="SDM94557.1"/>
    <property type="molecule type" value="Genomic_DNA"/>
</dbReference>
<dbReference type="Proteomes" id="UP000199182">
    <property type="component" value="Unassembled WGS sequence"/>
</dbReference>
<dbReference type="GO" id="GO:0016829">
    <property type="term" value="F:lyase activity"/>
    <property type="evidence" value="ECO:0007669"/>
    <property type="project" value="UniProtKB-KW"/>
</dbReference>
<dbReference type="RefSeq" id="WP_092638726.1">
    <property type="nucleotide sequence ID" value="NZ_FNID01000008.1"/>
</dbReference>
<evidence type="ECO:0000313" key="6">
    <source>
        <dbReference type="Proteomes" id="UP000199182"/>
    </source>
</evidence>
<dbReference type="OrthoDB" id="9785699at2"/>
<dbReference type="CDD" id="cd01335">
    <property type="entry name" value="Radical_SAM"/>
    <property type="match status" value="1"/>
</dbReference>
<dbReference type="Pfam" id="PF04055">
    <property type="entry name" value="Radical_SAM"/>
    <property type="match status" value="1"/>
</dbReference>
<evidence type="ECO:0000259" key="4">
    <source>
        <dbReference type="SMART" id="SM00729"/>
    </source>
</evidence>
<dbReference type="GO" id="GO:0046872">
    <property type="term" value="F:metal ion binding"/>
    <property type="evidence" value="ECO:0007669"/>
    <property type="project" value="UniProtKB-KW"/>
</dbReference>
<sequence>MEIKESIIEVKDYLTKSNLPACDYVINPYVGCPHACRYCYACFMKRFTGHAEEWGTFIDVKLCDKPISLKKLAGKSVFLSSVTDCYNRFEEKYRITRGILERLVDADCSVGISTKSKLILRDIDLLKRFRSLRVSMSINTLDEGFKNDMDNASAIAERLEALKKLHENGIYTILFMSPIFPCITDFKAIIEQTRGCIDEYWFENLNLRGAYKQRILDYIDEKYPQYSAEYERIYNKGDKTYWALLAKEIDEYCISRQIRYKNYFYHEQLVKEKLQNGLKKELTI</sequence>
<keyword evidence="5" id="KW-0456">Lyase</keyword>
<dbReference type="GO" id="GO:0051536">
    <property type="term" value="F:iron-sulfur cluster binding"/>
    <property type="evidence" value="ECO:0007669"/>
    <property type="project" value="UniProtKB-KW"/>
</dbReference>
<dbReference type="SMART" id="SM00729">
    <property type="entry name" value="Elp3"/>
    <property type="match status" value="1"/>
</dbReference>